<dbReference type="AlphaFoldDB" id="A0A914UN22"/>
<dbReference type="InterPro" id="IPR036640">
    <property type="entry name" value="ABC1_TM_sf"/>
</dbReference>
<sequence>MALLVLAIFPLVGFGGYIRLRLREGGAKSDSQLLEEAGKTASQAIENVRTVQALTREKAFYETFVSLLQHPYRESIKQAHIQAISYGFSQAIFFFMYAASFRFGAYLVGIDDMAPLDVYRVFFAVNFSGMAVGWATAYFPEYMKARFSAGLIFKMLGIEPKIDSNSAAGLRTDLTGELTFNDVYFNYPSRVEAGVLKGVSFRLEPGQTMALVQ</sequence>
<feature type="transmembrane region" description="Helical" evidence="5">
    <location>
        <begin position="83"/>
        <end position="106"/>
    </location>
</feature>
<evidence type="ECO:0000256" key="4">
    <source>
        <dbReference type="ARBA" id="ARBA00023136"/>
    </source>
</evidence>
<keyword evidence="4 5" id="KW-0472">Membrane</keyword>
<accession>A0A914UN22</accession>
<dbReference type="GO" id="GO:0005524">
    <property type="term" value="F:ATP binding"/>
    <property type="evidence" value="ECO:0007669"/>
    <property type="project" value="InterPro"/>
</dbReference>
<evidence type="ECO:0000259" key="6">
    <source>
        <dbReference type="PROSITE" id="PS50929"/>
    </source>
</evidence>
<dbReference type="Proteomes" id="UP000887566">
    <property type="component" value="Unplaced"/>
</dbReference>
<keyword evidence="3 5" id="KW-1133">Transmembrane helix</keyword>
<dbReference type="PROSITE" id="PS50929">
    <property type="entry name" value="ABC_TM1F"/>
    <property type="match status" value="1"/>
</dbReference>
<dbReference type="InterPro" id="IPR039421">
    <property type="entry name" value="Type_1_exporter"/>
</dbReference>
<comment type="subcellular location">
    <subcellularLocation>
        <location evidence="1">Membrane</location>
        <topology evidence="1">Multi-pass membrane protein</topology>
    </subcellularLocation>
</comment>
<reference evidence="8" key="1">
    <citation type="submission" date="2022-11" db="UniProtKB">
        <authorList>
            <consortium name="WormBaseParasite"/>
        </authorList>
    </citation>
    <scope>IDENTIFICATION</scope>
</reference>
<dbReference type="WBParaSite" id="PSAMB.scaffold1105size35898.g11045.t1">
    <property type="protein sequence ID" value="PSAMB.scaffold1105size35898.g11045.t1"/>
    <property type="gene ID" value="PSAMB.scaffold1105size35898.g11045"/>
</dbReference>
<dbReference type="PANTHER" id="PTHR24221">
    <property type="entry name" value="ATP-BINDING CASSETTE SUB-FAMILY B"/>
    <property type="match status" value="1"/>
</dbReference>
<feature type="domain" description="ABC transmembrane type-1" evidence="6">
    <location>
        <begin position="1"/>
        <end position="144"/>
    </location>
</feature>
<name>A0A914UN22_9BILA</name>
<feature type="transmembrane region" description="Helical" evidence="5">
    <location>
        <begin position="6"/>
        <end position="22"/>
    </location>
</feature>
<evidence type="ECO:0000256" key="5">
    <source>
        <dbReference type="SAM" id="Phobius"/>
    </source>
</evidence>
<dbReference type="InterPro" id="IPR011527">
    <property type="entry name" value="ABC1_TM_dom"/>
</dbReference>
<evidence type="ECO:0000256" key="1">
    <source>
        <dbReference type="ARBA" id="ARBA00004141"/>
    </source>
</evidence>
<dbReference type="GO" id="GO:0140359">
    <property type="term" value="F:ABC-type transporter activity"/>
    <property type="evidence" value="ECO:0007669"/>
    <property type="project" value="InterPro"/>
</dbReference>
<proteinExistence type="predicted"/>
<evidence type="ECO:0000256" key="3">
    <source>
        <dbReference type="ARBA" id="ARBA00022989"/>
    </source>
</evidence>
<protein>
    <submittedName>
        <fullName evidence="8">ABC transmembrane type-1 domain-containing protein</fullName>
    </submittedName>
</protein>
<evidence type="ECO:0000256" key="2">
    <source>
        <dbReference type="ARBA" id="ARBA00022692"/>
    </source>
</evidence>
<dbReference type="Gene3D" id="1.20.1560.10">
    <property type="entry name" value="ABC transporter type 1, transmembrane domain"/>
    <property type="match status" value="2"/>
</dbReference>
<dbReference type="InterPro" id="IPR027417">
    <property type="entry name" value="P-loop_NTPase"/>
</dbReference>
<evidence type="ECO:0000313" key="8">
    <source>
        <dbReference type="WBParaSite" id="PSAMB.scaffold1105size35898.g11045.t1"/>
    </source>
</evidence>
<organism evidence="7 8">
    <name type="scientific">Plectus sambesii</name>
    <dbReference type="NCBI Taxonomy" id="2011161"/>
    <lineage>
        <taxon>Eukaryota</taxon>
        <taxon>Metazoa</taxon>
        <taxon>Ecdysozoa</taxon>
        <taxon>Nematoda</taxon>
        <taxon>Chromadorea</taxon>
        <taxon>Plectida</taxon>
        <taxon>Plectina</taxon>
        <taxon>Plectoidea</taxon>
        <taxon>Plectidae</taxon>
        <taxon>Plectus</taxon>
    </lineage>
</organism>
<feature type="transmembrane region" description="Helical" evidence="5">
    <location>
        <begin position="118"/>
        <end position="139"/>
    </location>
</feature>
<evidence type="ECO:0000313" key="7">
    <source>
        <dbReference type="Proteomes" id="UP000887566"/>
    </source>
</evidence>
<dbReference type="GO" id="GO:0016020">
    <property type="term" value="C:membrane"/>
    <property type="evidence" value="ECO:0007669"/>
    <property type="project" value="UniProtKB-SubCell"/>
</dbReference>
<dbReference type="SUPFAM" id="SSF90123">
    <property type="entry name" value="ABC transporter transmembrane region"/>
    <property type="match status" value="1"/>
</dbReference>
<dbReference type="PANTHER" id="PTHR24221:SF634">
    <property type="entry name" value="MULTIDRUG RESISTANCE PROTEIN PGP-1"/>
    <property type="match status" value="1"/>
</dbReference>
<dbReference type="Pfam" id="PF00664">
    <property type="entry name" value="ABC_membrane"/>
    <property type="match status" value="1"/>
</dbReference>
<dbReference type="Gene3D" id="3.40.50.300">
    <property type="entry name" value="P-loop containing nucleotide triphosphate hydrolases"/>
    <property type="match status" value="1"/>
</dbReference>
<keyword evidence="2 5" id="KW-0812">Transmembrane</keyword>
<keyword evidence="7" id="KW-1185">Reference proteome</keyword>